<feature type="chain" id="PRO_5007580980" evidence="1">
    <location>
        <begin position="27"/>
        <end position="387"/>
    </location>
</feature>
<dbReference type="GeneID" id="63714384"/>
<evidence type="ECO:0000313" key="3">
    <source>
        <dbReference type="Proteomes" id="UP000076580"/>
    </source>
</evidence>
<proteinExistence type="predicted"/>
<dbReference type="AlphaFoldDB" id="A0A151GU05"/>
<reference evidence="2 3" key="1">
    <citation type="journal article" date="2016" name="Sci. Rep.">
        <title>Insights into Adaptations to a Near-Obligate Nematode Endoparasitic Lifestyle from the Finished Genome of Drechmeria coniospora.</title>
        <authorList>
            <person name="Zhang L."/>
            <person name="Zhou Z."/>
            <person name="Guo Q."/>
            <person name="Fokkens L."/>
            <person name="Miskei M."/>
            <person name="Pocsi I."/>
            <person name="Zhang W."/>
            <person name="Chen M."/>
            <person name="Wang L."/>
            <person name="Sun Y."/>
            <person name="Donzelli B.G."/>
            <person name="Gibson D.M."/>
            <person name="Nelson D.R."/>
            <person name="Luo J.G."/>
            <person name="Rep M."/>
            <person name="Liu H."/>
            <person name="Yang S."/>
            <person name="Wang J."/>
            <person name="Krasnoff S.B."/>
            <person name="Xu Y."/>
            <person name="Molnar I."/>
            <person name="Lin M."/>
        </authorList>
    </citation>
    <scope>NUCLEOTIDE SEQUENCE [LARGE SCALE GENOMIC DNA]</scope>
    <source>
        <strain evidence="2 3">ARSEF 6962</strain>
    </source>
</reference>
<dbReference type="STRING" id="98403.A0A151GU05"/>
<dbReference type="EMBL" id="LAYC01000001">
    <property type="protein sequence ID" value="KYK60604.1"/>
    <property type="molecule type" value="Genomic_DNA"/>
</dbReference>
<name>A0A151GU05_DRECN</name>
<keyword evidence="3" id="KW-1185">Reference proteome</keyword>
<organism evidence="2 3">
    <name type="scientific">Drechmeria coniospora</name>
    <name type="common">Nematophagous fungus</name>
    <name type="synonym">Meria coniospora</name>
    <dbReference type="NCBI Taxonomy" id="98403"/>
    <lineage>
        <taxon>Eukaryota</taxon>
        <taxon>Fungi</taxon>
        <taxon>Dikarya</taxon>
        <taxon>Ascomycota</taxon>
        <taxon>Pezizomycotina</taxon>
        <taxon>Sordariomycetes</taxon>
        <taxon>Hypocreomycetidae</taxon>
        <taxon>Hypocreales</taxon>
        <taxon>Ophiocordycipitaceae</taxon>
        <taxon>Drechmeria</taxon>
    </lineage>
</organism>
<sequence length="387" mass="43366">MHHLALKNIGLATIFWLLAILPCALSSAVDSRPAIGFDLGQSYGTAVAHLPNGTIIKLAKVEGSLRYQAFLQSEIQKQQGSRWYPSRAEVQREELSRLLKQYTGLGGPYGAAILAEMLIPLRTASEAVLGAPLPATVVITAPYITAWRHEETEDSSFVERARKLAGLRPLTVDNMDPVYLGEANSVLAANGREICPDLRCKGPEWSDEILFRQDVVYFISFTNQSLYTSFQMATCFFHSPVGARLGNIDPDFGLNQQHQATDRASFWQRLQKHLISRVGEHAKIRDIYQQSYLVVVAGEAANTPEFLDAVRQTVTHIQNDPVHRVKETGTGPKVELLVSDDPTYAAAKGVAFWRRTMIDSSYCDDWFEAEEKYKSRQSFDREDRDEL</sequence>
<evidence type="ECO:0000313" key="2">
    <source>
        <dbReference type="EMBL" id="KYK60604.1"/>
    </source>
</evidence>
<evidence type="ECO:0000256" key="1">
    <source>
        <dbReference type="SAM" id="SignalP"/>
    </source>
</evidence>
<dbReference type="Proteomes" id="UP000076580">
    <property type="component" value="Chromosome 01"/>
</dbReference>
<feature type="signal peptide" evidence="1">
    <location>
        <begin position="1"/>
        <end position="26"/>
    </location>
</feature>
<accession>A0A151GU05</accession>
<protein>
    <submittedName>
        <fullName evidence="2">Uncharacterized protein</fullName>
    </submittedName>
</protein>
<dbReference type="InParanoid" id="A0A151GU05"/>
<gene>
    <name evidence="2" type="ORF">DCS_01741</name>
</gene>
<keyword evidence="1" id="KW-0732">Signal</keyword>
<dbReference type="RefSeq" id="XP_040659956.1">
    <property type="nucleotide sequence ID" value="XM_040799073.1"/>
</dbReference>
<comment type="caution">
    <text evidence="2">The sequence shown here is derived from an EMBL/GenBank/DDBJ whole genome shotgun (WGS) entry which is preliminary data.</text>
</comment>